<dbReference type="EMBL" id="ATFP01000026">
    <property type="protein sequence ID" value="EPH20084.1"/>
    <property type="molecule type" value="Genomic_DNA"/>
</dbReference>
<dbReference type="Proteomes" id="UP000014614">
    <property type="component" value="Unassembled WGS sequence"/>
</dbReference>
<dbReference type="AlphaFoldDB" id="S3YAW1"/>
<reference evidence="1 2" key="1">
    <citation type="submission" date="2013-05" db="EMBL/GenBank/DDBJ databases">
        <title>The Genome Sequence of Bacteroides stercoris CC31F.</title>
        <authorList>
            <consortium name="The Broad Institute Genomics Platform"/>
            <person name="Earl A."/>
            <person name="Ward D."/>
            <person name="Feldgarden M."/>
            <person name="Gevers D."/>
            <person name="Oliphant K."/>
            <person name="Allen-Vercoe E."/>
            <person name="Walker B."/>
            <person name="Young S."/>
            <person name="Zeng Q."/>
            <person name="Gargeya S."/>
            <person name="Fitzgerald M."/>
            <person name="Haas B."/>
            <person name="Abouelleil A."/>
            <person name="Allen A.W."/>
            <person name="Alvarado L."/>
            <person name="Arachchi H.M."/>
            <person name="Berlin A.M."/>
            <person name="Chapman S.B."/>
            <person name="Gainer-Dewar J."/>
            <person name="Goldberg J."/>
            <person name="Griggs A."/>
            <person name="Gujja S."/>
            <person name="Hansen M."/>
            <person name="Howarth C."/>
            <person name="Imamovic A."/>
            <person name="Ireland A."/>
            <person name="Larimer J."/>
            <person name="McCowan C."/>
            <person name="Murphy C."/>
            <person name="Pearson M."/>
            <person name="Poon T.W."/>
            <person name="Priest M."/>
            <person name="Roberts A."/>
            <person name="Saif S."/>
            <person name="Shea T."/>
            <person name="Sisk P."/>
            <person name="Sykes S."/>
            <person name="Wortman J."/>
            <person name="Nusbaum C."/>
            <person name="Birren B."/>
        </authorList>
    </citation>
    <scope>NUCLEOTIDE SEQUENCE [LARGE SCALE GENOMIC DNA]</scope>
    <source>
        <strain evidence="1 2">CC31F</strain>
    </source>
</reference>
<proteinExistence type="predicted"/>
<accession>S3YAW1</accession>
<evidence type="ECO:0000313" key="2">
    <source>
        <dbReference type="Proteomes" id="UP000014614"/>
    </source>
</evidence>
<organism evidence="1 2">
    <name type="scientific">Bacteroides stercoris CC31F</name>
    <dbReference type="NCBI Taxonomy" id="1073351"/>
    <lineage>
        <taxon>Bacteria</taxon>
        <taxon>Pseudomonadati</taxon>
        <taxon>Bacteroidota</taxon>
        <taxon>Bacteroidia</taxon>
        <taxon>Bacteroidales</taxon>
        <taxon>Bacteroidaceae</taxon>
        <taxon>Bacteroides</taxon>
    </lineage>
</organism>
<dbReference type="PATRIC" id="fig|1073351.3.peg.2036"/>
<dbReference type="HOGENOM" id="CLU_1881579_0_0_10"/>
<sequence>MEEYVENENVVAIRFADNIEFELPITITDTVDVITMSVLLDGHLYKVSADDEFSAFQKLRDMLLDNGIGLKCCGAMINAHQSGMMANSDKVYLLTLGKPALLKDVAAIYDYADIQEFPNTLQRERFVEEWFDSLEK</sequence>
<protein>
    <submittedName>
        <fullName evidence="1">Uncharacterized protein</fullName>
    </submittedName>
</protein>
<comment type="caution">
    <text evidence="1">The sequence shown here is derived from an EMBL/GenBank/DDBJ whole genome shotgun (WGS) entry which is preliminary data.</text>
</comment>
<gene>
    <name evidence="1" type="ORF">HMPREF1181_02037</name>
</gene>
<evidence type="ECO:0000313" key="1">
    <source>
        <dbReference type="EMBL" id="EPH20084.1"/>
    </source>
</evidence>
<name>S3YAW1_BACSE</name>